<dbReference type="EMBL" id="MHCI01000005">
    <property type="protein sequence ID" value="OGY17186.1"/>
    <property type="molecule type" value="Genomic_DNA"/>
</dbReference>
<organism evidence="1 2">
    <name type="scientific">Candidatus Chisholmbacteria bacterium RIFCSPHIGHO2_01_FULL_49_18</name>
    <dbReference type="NCBI Taxonomy" id="1797590"/>
    <lineage>
        <taxon>Bacteria</taxon>
        <taxon>Candidatus Chisholmiibacteriota</taxon>
    </lineage>
</organism>
<evidence type="ECO:0000313" key="2">
    <source>
        <dbReference type="Proteomes" id="UP000179069"/>
    </source>
</evidence>
<dbReference type="Proteomes" id="UP000179069">
    <property type="component" value="Unassembled WGS sequence"/>
</dbReference>
<dbReference type="AlphaFoldDB" id="A0A1G1VP62"/>
<reference evidence="1 2" key="1">
    <citation type="journal article" date="2016" name="Nat. Commun.">
        <title>Thousands of microbial genomes shed light on interconnected biogeochemical processes in an aquifer system.</title>
        <authorList>
            <person name="Anantharaman K."/>
            <person name="Brown C.T."/>
            <person name="Hug L.A."/>
            <person name="Sharon I."/>
            <person name="Castelle C.J."/>
            <person name="Probst A.J."/>
            <person name="Thomas B.C."/>
            <person name="Singh A."/>
            <person name="Wilkins M.J."/>
            <person name="Karaoz U."/>
            <person name="Brodie E.L."/>
            <person name="Williams K.H."/>
            <person name="Hubbard S.S."/>
            <person name="Banfield J.F."/>
        </authorList>
    </citation>
    <scope>NUCLEOTIDE SEQUENCE [LARGE SCALE GENOMIC DNA]</scope>
</reference>
<comment type="caution">
    <text evidence="1">The sequence shown here is derived from an EMBL/GenBank/DDBJ whole genome shotgun (WGS) entry which is preliminary data.</text>
</comment>
<proteinExistence type="predicted"/>
<gene>
    <name evidence="1" type="ORF">A2785_04180</name>
</gene>
<sequence>MSEENIQPISFVDEFPKIVGSIEQGYSIVVFCVTCDAVIYQSSKDAPFSDQVAKTTVNAHTNAYQSYHKVCTYIEGMRDNGTRFMSNKDDLPIPLSLTDLEIEGL</sequence>
<accession>A0A1G1VP62</accession>
<evidence type="ECO:0000313" key="1">
    <source>
        <dbReference type="EMBL" id="OGY17186.1"/>
    </source>
</evidence>
<protein>
    <submittedName>
        <fullName evidence="1">Uncharacterized protein</fullName>
    </submittedName>
</protein>
<name>A0A1G1VP62_9BACT</name>